<feature type="region of interest" description="Disordered" evidence="6">
    <location>
        <begin position="247"/>
        <end position="285"/>
    </location>
</feature>
<keyword evidence="5" id="KW-0539">Nucleus</keyword>
<dbReference type="Pfam" id="PF23173">
    <property type="entry name" value="bHLH_SAC51"/>
    <property type="match status" value="1"/>
</dbReference>
<evidence type="ECO:0000256" key="4">
    <source>
        <dbReference type="ARBA" id="ARBA00023163"/>
    </source>
</evidence>
<evidence type="ECO:0000256" key="6">
    <source>
        <dbReference type="SAM" id="MobiDB-lite"/>
    </source>
</evidence>
<dbReference type="PROSITE" id="PS50888">
    <property type="entry name" value="BHLH"/>
    <property type="match status" value="1"/>
</dbReference>
<dbReference type="PANTHER" id="PTHR45914:SF12">
    <property type="entry name" value="TRANSCRIPTION FACTOR BHLH87"/>
    <property type="match status" value="1"/>
</dbReference>
<dbReference type="InterPro" id="IPR011598">
    <property type="entry name" value="bHLH_dom"/>
</dbReference>
<dbReference type="PANTHER" id="PTHR45914">
    <property type="entry name" value="TRANSCRIPTION FACTOR HEC3-RELATED"/>
    <property type="match status" value="1"/>
</dbReference>
<keyword evidence="2" id="KW-0805">Transcription regulation</keyword>
<proteinExistence type="predicted"/>
<accession>A0AA38CMM5</accession>
<dbReference type="GO" id="GO:0003700">
    <property type="term" value="F:DNA-binding transcription factor activity"/>
    <property type="evidence" value="ECO:0007669"/>
    <property type="project" value="InterPro"/>
</dbReference>
<dbReference type="InterPro" id="IPR036638">
    <property type="entry name" value="HLH_DNA-bd_sf"/>
</dbReference>
<feature type="compositionally biased region" description="Polar residues" evidence="6">
    <location>
        <begin position="247"/>
        <end position="263"/>
    </location>
</feature>
<evidence type="ECO:0000256" key="5">
    <source>
        <dbReference type="ARBA" id="ARBA00023242"/>
    </source>
</evidence>
<evidence type="ECO:0000256" key="3">
    <source>
        <dbReference type="ARBA" id="ARBA00023125"/>
    </source>
</evidence>
<keyword evidence="9" id="KW-1185">Reference proteome</keyword>
<dbReference type="InterPro" id="IPR045843">
    <property type="entry name" value="IND-like"/>
</dbReference>
<protein>
    <recommendedName>
        <fullName evidence="7">BHLH domain-containing protein</fullName>
    </recommendedName>
</protein>
<dbReference type="EMBL" id="JAHRHJ020000009">
    <property type="protein sequence ID" value="KAH9303155.1"/>
    <property type="molecule type" value="Genomic_DNA"/>
</dbReference>
<dbReference type="SMART" id="SM00353">
    <property type="entry name" value="HLH"/>
    <property type="match status" value="1"/>
</dbReference>
<evidence type="ECO:0000259" key="7">
    <source>
        <dbReference type="PROSITE" id="PS50888"/>
    </source>
</evidence>
<organism evidence="8 9">
    <name type="scientific">Taxus chinensis</name>
    <name type="common">Chinese yew</name>
    <name type="synonym">Taxus wallichiana var. chinensis</name>
    <dbReference type="NCBI Taxonomy" id="29808"/>
    <lineage>
        <taxon>Eukaryota</taxon>
        <taxon>Viridiplantae</taxon>
        <taxon>Streptophyta</taxon>
        <taxon>Embryophyta</taxon>
        <taxon>Tracheophyta</taxon>
        <taxon>Spermatophyta</taxon>
        <taxon>Pinopsida</taxon>
        <taxon>Pinidae</taxon>
        <taxon>Conifers II</taxon>
        <taxon>Cupressales</taxon>
        <taxon>Taxaceae</taxon>
        <taxon>Taxus</taxon>
    </lineage>
</organism>
<sequence>MEELVWNNNSSMLPAESNPSPWDSGTLISFQIPASFSTAMPSFDHEFMTCSNADEGCIFGIQQQHDIRSLPLQSNASAHQNPLHQVHKIPCQKIPSLLDKIAIDPVLTISRAITGCGLDSPTEIPTPCSAPTEMFISKPEMSQNFLPHTIACLQQVGSSSCDDLTQFTYSCDESEPRNLQPSIGSMHHVLFPDITTEMNNGMLPTEHNVIGNMKSMVLSASIPQQKSTSSIVTSSPKAHSSSCNIVENYQSTSPGSSDPNTLKSKAMKSKRKSNYKTKTKSSENDPQLRMQYNFSSCTTSSSCLAFDHVNPGGIEPDAEAIASMREMMYRAAAFRPVNLGKEVLENPRRKNVKISSDPQTVAARQRREKISERIRILQRLVPGGTKMDTASMLDEAVNYLKFLKTQVIALQSVSNNNKVDNIMQINSVPGFCSVGSSLNSLSSFSSALNSHSYQNHLL</sequence>
<dbReference type="GO" id="GO:0005634">
    <property type="term" value="C:nucleus"/>
    <property type="evidence" value="ECO:0007669"/>
    <property type="project" value="UniProtKB-SubCell"/>
</dbReference>
<dbReference type="SUPFAM" id="SSF47459">
    <property type="entry name" value="HLH, helix-loop-helix DNA-binding domain"/>
    <property type="match status" value="1"/>
</dbReference>
<reference evidence="8 9" key="1">
    <citation type="journal article" date="2021" name="Nat. Plants">
        <title>The Taxus genome provides insights into paclitaxel biosynthesis.</title>
        <authorList>
            <person name="Xiong X."/>
            <person name="Gou J."/>
            <person name="Liao Q."/>
            <person name="Li Y."/>
            <person name="Zhou Q."/>
            <person name="Bi G."/>
            <person name="Li C."/>
            <person name="Du R."/>
            <person name="Wang X."/>
            <person name="Sun T."/>
            <person name="Guo L."/>
            <person name="Liang H."/>
            <person name="Lu P."/>
            <person name="Wu Y."/>
            <person name="Zhang Z."/>
            <person name="Ro D.K."/>
            <person name="Shang Y."/>
            <person name="Huang S."/>
            <person name="Yan J."/>
        </authorList>
    </citation>
    <scope>NUCLEOTIDE SEQUENCE [LARGE SCALE GENOMIC DNA]</scope>
    <source>
        <strain evidence="8">Ta-2019</strain>
    </source>
</reference>
<dbReference type="AlphaFoldDB" id="A0AA38CMM5"/>
<dbReference type="FunFam" id="4.10.280.10:FF:000053">
    <property type="entry name" value="BHLH transcription factor"/>
    <property type="match status" value="1"/>
</dbReference>
<evidence type="ECO:0000313" key="9">
    <source>
        <dbReference type="Proteomes" id="UP000824469"/>
    </source>
</evidence>
<feature type="compositionally biased region" description="Basic residues" evidence="6">
    <location>
        <begin position="265"/>
        <end position="279"/>
    </location>
</feature>
<dbReference type="GO" id="GO:0046983">
    <property type="term" value="F:protein dimerization activity"/>
    <property type="evidence" value="ECO:0007669"/>
    <property type="project" value="InterPro"/>
</dbReference>
<dbReference type="Gene3D" id="4.10.280.10">
    <property type="entry name" value="Helix-loop-helix DNA-binding domain"/>
    <property type="match status" value="1"/>
</dbReference>
<dbReference type="Proteomes" id="UP000824469">
    <property type="component" value="Unassembled WGS sequence"/>
</dbReference>
<evidence type="ECO:0000313" key="8">
    <source>
        <dbReference type="EMBL" id="KAH9303155.1"/>
    </source>
</evidence>
<dbReference type="GO" id="GO:0003677">
    <property type="term" value="F:DNA binding"/>
    <property type="evidence" value="ECO:0007669"/>
    <property type="project" value="UniProtKB-KW"/>
</dbReference>
<gene>
    <name evidence="8" type="ORF">KI387_014738</name>
</gene>
<keyword evidence="3" id="KW-0238">DNA-binding</keyword>
<comment type="subcellular location">
    <subcellularLocation>
        <location evidence="1">Nucleus</location>
    </subcellularLocation>
</comment>
<keyword evidence="4" id="KW-0804">Transcription</keyword>
<name>A0AA38CMM5_TAXCH</name>
<feature type="domain" description="BHLH" evidence="7">
    <location>
        <begin position="354"/>
        <end position="403"/>
    </location>
</feature>
<evidence type="ECO:0000256" key="1">
    <source>
        <dbReference type="ARBA" id="ARBA00004123"/>
    </source>
</evidence>
<dbReference type="CDD" id="cd11454">
    <property type="entry name" value="bHLH_AtIND_like"/>
    <property type="match status" value="1"/>
</dbReference>
<evidence type="ECO:0000256" key="2">
    <source>
        <dbReference type="ARBA" id="ARBA00023015"/>
    </source>
</evidence>
<comment type="caution">
    <text evidence="8">The sequence shown here is derived from an EMBL/GenBank/DDBJ whole genome shotgun (WGS) entry which is preliminary data.</text>
</comment>